<comment type="caution">
    <text evidence="1">The sequence shown here is derived from an EMBL/GenBank/DDBJ whole genome shotgun (WGS) entry which is preliminary data.</text>
</comment>
<dbReference type="EMBL" id="JAPJDA010000013">
    <property type="protein sequence ID" value="MCX2838381.1"/>
    <property type="molecule type" value="Genomic_DNA"/>
</dbReference>
<dbReference type="AlphaFoldDB" id="A0A9X3CWZ9"/>
<evidence type="ECO:0000313" key="2">
    <source>
        <dbReference type="Proteomes" id="UP001148482"/>
    </source>
</evidence>
<dbReference type="RefSeq" id="WP_266069634.1">
    <property type="nucleotide sequence ID" value="NZ_JAPJDA010000013.1"/>
</dbReference>
<evidence type="ECO:0000313" key="1">
    <source>
        <dbReference type="EMBL" id="MCX2838381.1"/>
    </source>
</evidence>
<sequence length="355" mass="41138">MAYKILYIDDLETESRLSDIRNLGYVADLFNPTSDLTDLFGALETDTRACVLDYRLTKGINNACFDAPTIAQTLRTKHKNDLKDFPLILMSNETIKVQEFDKDLTSQDLFDFVLTKEEFSRDKQRFREKLDAFINSYETIVKYKFDLKKIIGFDDNYILHSRIKSDAAAISKNLYTLSSFIYYDIVRPIGIMIGEDVLSARLGVSKESGDWKKLLEIIDSSIYEGVFSEYLTRWWMDKIIKWWNDEISPGVSLRSLNAEERVELLKSKTGLKELVPLTKTKHSLSSSFWTICKHSGQPLDPFDGIELLKTYLPWKDKEYISIDSALEKMDDYKLLISKIDKKAIRDIVEKERTNG</sequence>
<reference evidence="1" key="1">
    <citation type="submission" date="2022-11" db="EMBL/GenBank/DDBJ databases">
        <title>Salinimicrobium profundisediminis sp. nov., isolated from deep-sea sediment of the Mariana Trench.</title>
        <authorList>
            <person name="Fu H."/>
        </authorList>
    </citation>
    <scope>NUCLEOTIDE SEQUENCE</scope>
    <source>
        <strain evidence="1">MT39</strain>
    </source>
</reference>
<proteinExistence type="predicted"/>
<keyword evidence="2" id="KW-1185">Reference proteome</keyword>
<name>A0A9X3CWZ9_9FLAO</name>
<protein>
    <submittedName>
        <fullName evidence="1">Uncharacterized protein</fullName>
    </submittedName>
</protein>
<gene>
    <name evidence="1" type="ORF">OQ279_09470</name>
</gene>
<organism evidence="1 2">
    <name type="scientific">Salinimicrobium profundisediminis</name>
    <dbReference type="NCBI Taxonomy" id="2994553"/>
    <lineage>
        <taxon>Bacteria</taxon>
        <taxon>Pseudomonadati</taxon>
        <taxon>Bacteroidota</taxon>
        <taxon>Flavobacteriia</taxon>
        <taxon>Flavobacteriales</taxon>
        <taxon>Flavobacteriaceae</taxon>
        <taxon>Salinimicrobium</taxon>
    </lineage>
</organism>
<accession>A0A9X3CWZ9</accession>
<dbReference type="Proteomes" id="UP001148482">
    <property type="component" value="Unassembled WGS sequence"/>
</dbReference>